<evidence type="ECO:0000313" key="2">
    <source>
        <dbReference type="Proteomes" id="UP000661507"/>
    </source>
</evidence>
<evidence type="ECO:0000313" key="1">
    <source>
        <dbReference type="EMBL" id="GGJ14701.1"/>
    </source>
</evidence>
<proteinExistence type="predicted"/>
<accession>A0A917KJX0</accession>
<dbReference type="RefSeq" id="WP_188967143.1">
    <property type="nucleotide sequence ID" value="NZ_BMKW01000005.1"/>
</dbReference>
<dbReference type="EMBL" id="BMKW01000005">
    <property type="protein sequence ID" value="GGJ14701.1"/>
    <property type="molecule type" value="Genomic_DNA"/>
</dbReference>
<gene>
    <name evidence="1" type="ORF">GCM10011320_22460</name>
</gene>
<protein>
    <submittedName>
        <fullName evidence="1">Uncharacterized protein</fullName>
    </submittedName>
</protein>
<reference evidence="1" key="2">
    <citation type="submission" date="2020-09" db="EMBL/GenBank/DDBJ databases">
        <authorList>
            <person name="Sun Q."/>
            <person name="Zhou Y."/>
        </authorList>
    </citation>
    <scope>NUCLEOTIDE SEQUENCE</scope>
    <source>
        <strain evidence="1">CGMCC 1.3617</strain>
    </source>
</reference>
<organism evidence="1 2">
    <name type="scientific">Neoroseomonas lacus</name>
    <dbReference type="NCBI Taxonomy" id="287609"/>
    <lineage>
        <taxon>Bacteria</taxon>
        <taxon>Pseudomonadati</taxon>
        <taxon>Pseudomonadota</taxon>
        <taxon>Alphaproteobacteria</taxon>
        <taxon>Acetobacterales</taxon>
        <taxon>Acetobacteraceae</taxon>
        <taxon>Neoroseomonas</taxon>
    </lineage>
</organism>
<sequence length="216" mass="21983">MPFLSSGLAALTTANGFTLWHYRTDDDRASVLAPGYFAPASNRLLPGDIVIVQAADATAMVPIRGGSIAGGGVTVDASGGAPALLRSATLRPDVTLTATVVPRAIVLDAPPAVLFSDDTLPAGATITGPISQITFYFRWSNGAEVAPALTVPVVAGRATTSFVAPAPADGFHLLAADAADPANFALSPPFAVAQPPHLLSEAGARLLTESSVMLLR</sequence>
<reference evidence="1" key="1">
    <citation type="journal article" date="2014" name="Int. J. Syst. Evol. Microbiol.">
        <title>Complete genome sequence of Corynebacterium casei LMG S-19264T (=DSM 44701T), isolated from a smear-ripened cheese.</title>
        <authorList>
            <consortium name="US DOE Joint Genome Institute (JGI-PGF)"/>
            <person name="Walter F."/>
            <person name="Albersmeier A."/>
            <person name="Kalinowski J."/>
            <person name="Ruckert C."/>
        </authorList>
    </citation>
    <scope>NUCLEOTIDE SEQUENCE</scope>
    <source>
        <strain evidence="1">CGMCC 1.3617</strain>
    </source>
</reference>
<comment type="caution">
    <text evidence="1">The sequence shown here is derived from an EMBL/GenBank/DDBJ whole genome shotgun (WGS) entry which is preliminary data.</text>
</comment>
<dbReference type="AlphaFoldDB" id="A0A917KJX0"/>
<name>A0A917KJX0_9PROT</name>
<keyword evidence="2" id="KW-1185">Reference proteome</keyword>
<dbReference type="Proteomes" id="UP000661507">
    <property type="component" value="Unassembled WGS sequence"/>
</dbReference>